<keyword evidence="2" id="KW-1185">Reference proteome</keyword>
<accession>A0ABW1ZM99</accession>
<proteinExistence type="predicted"/>
<dbReference type="EMBL" id="JBHSWB010000001">
    <property type="protein sequence ID" value="MFC6662010.1"/>
    <property type="molecule type" value="Genomic_DNA"/>
</dbReference>
<dbReference type="Proteomes" id="UP001596317">
    <property type="component" value="Unassembled WGS sequence"/>
</dbReference>
<protein>
    <recommendedName>
        <fullName evidence="3">DUF2442 domain-containing protein</fullName>
    </recommendedName>
</protein>
<evidence type="ECO:0000313" key="2">
    <source>
        <dbReference type="Proteomes" id="UP001596317"/>
    </source>
</evidence>
<evidence type="ECO:0008006" key="3">
    <source>
        <dbReference type="Google" id="ProtNLM"/>
    </source>
</evidence>
<reference evidence="2" key="1">
    <citation type="journal article" date="2019" name="Int. J. Syst. Evol. Microbiol.">
        <title>The Global Catalogue of Microorganisms (GCM) 10K type strain sequencing project: providing services to taxonomists for standard genome sequencing and annotation.</title>
        <authorList>
            <consortium name="The Broad Institute Genomics Platform"/>
            <consortium name="The Broad Institute Genome Sequencing Center for Infectious Disease"/>
            <person name="Wu L."/>
            <person name="Ma J."/>
        </authorList>
    </citation>
    <scope>NUCLEOTIDE SEQUENCE [LARGE SCALE GENOMIC DNA]</scope>
    <source>
        <strain evidence="2">CCUG 63830</strain>
    </source>
</reference>
<gene>
    <name evidence="1" type="ORF">ACFP90_18030</name>
</gene>
<sequence length="81" mass="8759">MVRRSLVRIQAEKGELRLDVLPSGQVGLSFAGRQERFGTIEAAFEGAALWPGLPAHLYDALAWELDLLAGHGAGRWTGEDG</sequence>
<comment type="caution">
    <text evidence="1">The sequence shown here is derived from an EMBL/GenBank/DDBJ whole genome shotgun (WGS) entry which is preliminary data.</text>
</comment>
<dbReference type="RefSeq" id="WP_224608875.1">
    <property type="nucleotide sequence ID" value="NZ_JAIQXV010000009.1"/>
</dbReference>
<name>A0ABW1ZM99_9DEIO</name>
<evidence type="ECO:0000313" key="1">
    <source>
        <dbReference type="EMBL" id="MFC6662010.1"/>
    </source>
</evidence>
<organism evidence="1 2">
    <name type="scientific">Deinococcus multiflagellatus</name>
    <dbReference type="NCBI Taxonomy" id="1656887"/>
    <lineage>
        <taxon>Bacteria</taxon>
        <taxon>Thermotogati</taxon>
        <taxon>Deinococcota</taxon>
        <taxon>Deinococci</taxon>
        <taxon>Deinococcales</taxon>
        <taxon>Deinococcaceae</taxon>
        <taxon>Deinococcus</taxon>
    </lineage>
</organism>